<dbReference type="Proteomes" id="UP000616724">
    <property type="component" value="Unassembled WGS sequence"/>
</dbReference>
<evidence type="ECO:0000313" key="1">
    <source>
        <dbReference type="EMBL" id="GIH73803.1"/>
    </source>
</evidence>
<proteinExistence type="predicted"/>
<keyword evidence="2" id="KW-1185">Reference proteome</keyword>
<comment type="caution">
    <text evidence="1">The sequence shown here is derived from an EMBL/GenBank/DDBJ whole genome shotgun (WGS) entry which is preliminary data.</text>
</comment>
<name>A0A8J3W314_9ACTN</name>
<accession>A0A8J3W314</accession>
<protein>
    <submittedName>
        <fullName evidence="1">Uncharacterized protein</fullName>
    </submittedName>
</protein>
<organism evidence="1 2">
    <name type="scientific">Planobispora longispora</name>
    <dbReference type="NCBI Taxonomy" id="28887"/>
    <lineage>
        <taxon>Bacteria</taxon>
        <taxon>Bacillati</taxon>
        <taxon>Actinomycetota</taxon>
        <taxon>Actinomycetes</taxon>
        <taxon>Streptosporangiales</taxon>
        <taxon>Streptosporangiaceae</taxon>
        <taxon>Planobispora</taxon>
    </lineage>
</organism>
<dbReference type="EMBL" id="BOOH01000001">
    <property type="protein sequence ID" value="GIH73803.1"/>
    <property type="molecule type" value="Genomic_DNA"/>
</dbReference>
<reference evidence="1 2" key="1">
    <citation type="submission" date="2021-01" db="EMBL/GenBank/DDBJ databases">
        <title>Whole genome shotgun sequence of Planobispora longispora NBRC 13918.</title>
        <authorList>
            <person name="Komaki H."/>
            <person name="Tamura T."/>
        </authorList>
    </citation>
    <scope>NUCLEOTIDE SEQUENCE [LARGE SCALE GENOMIC DNA]</scope>
    <source>
        <strain evidence="1 2">NBRC 13918</strain>
    </source>
</reference>
<sequence length="80" mass="8850">MQDLQRLDPLRGDGQQEVGVAAVGGDRGWFPASGEESVHVLIYRGIGRVRFRRRPEMSVARTSFPINPEIEEPATHVPPG</sequence>
<gene>
    <name evidence="1" type="ORF">Plo01_02320</name>
</gene>
<dbReference type="AlphaFoldDB" id="A0A8J3W314"/>
<evidence type="ECO:0000313" key="2">
    <source>
        <dbReference type="Proteomes" id="UP000616724"/>
    </source>
</evidence>